<dbReference type="Gene3D" id="3.30.300.30">
    <property type="match status" value="3"/>
</dbReference>
<dbReference type="InterPro" id="IPR010071">
    <property type="entry name" value="AA_adenyl_dom"/>
</dbReference>
<dbReference type="Pfam" id="PF00550">
    <property type="entry name" value="PP-binding"/>
    <property type="match status" value="3"/>
</dbReference>
<dbReference type="RefSeq" id="WP_386822067.1">
    <property type="nucleotide sequence ID" value="NZ_JBHTIF010000001.1"/>
</dbReference>
<accession>A0ABW2Y775</accession>
<dbReference type="InterPro" id="IPR000873">
    <property type="entry name" value="AMP-dep_synth/lig_dom"/>
</dbReference>
<dbReference type="Gene3D" id="2.30.38.10">
    <property type="entry name" value="Luciferase, Domain 3"/>
    <property type="match status" value="3"/>
</dbReference>
<dbReference type="PROSITE" id="PS00455">
    <property type="entry name" value="AMP_BINDING"/>
    <property type="match status" value="3"/>
</dbReference>
<keyword evidence="6" id="KW-1185">Reference proteome</keyword>
<dbReference type="InterPro" id="IPR001242">
    <property type="entry name" value="Condensation_dom"/>
</dbReference>
<name>A0ABW2Y775_9GAMM</name>
<evidence type="ECO:0000256" key="1">
    <source>
        <dbReference type="ARBA" id="ARBA00001957"/>
    </source>
</evidence>
<evidence type="ECO:0000313" key="6">
    <source>
        <dbReference type="Proteomes" id="UP001597110"/>
    </source>
</evidence>
<dbReference type="Gene3D" id="3.30.559.10">
    <property type="entry name" value="Chloramphenicol acetyltransferase-like domain"/>
    <property type="match status" value="3"/>
</dbReference>
<comment type="caution">
    <text evidence="5">The sequence shown here is derived from an EMBL/GenBank/DDBJ whole genome shotgun (WGS) entry which is preliminary data.</text>
</comment>
<evidence type="ECO:0000259" key="4">
    <source>
        <dbReference type="PROSITE" id="PS50075"/>
    </source>
</evidence>
<dbReference type="SUPFAM" id="SSF52777">
    <property type="entry name" value="CoA-dependent acyltransferases"/>
    <property type="match status" value="6"/>
</dbReference>
<dbReference type="InterPro" id="IPR009081">
    <property type="entry name" value="PP-bd_ACP"/>
</dbReference>
<dbReference type="SUPFAM" id="SSF47336">
    <property type="entry name" value="ACP-like"/>
    <property type="match status" value="3"/>
</dbReference>
<feature type="domain" description="Carrier" evidence="4">
    <location>
        <begin position="2099"/>
        <end position="2174"/>
    </location>
</feature>
<dbReference type="PROSITE" id="PS00012">
    <property type="entry name" value="PHOSPHOPANTETHEINE"/>
    <property type="match status" value="3"/>
</dbReference>
<feature type="domain" description="Carrier" evidence="4">
    <location>
        <begin position="3193"/>
        <end position="3268"/>
    </location>
</feature>
<dbReference type="PANTHER" id="PTHR45527:SF1">
    <property type="entry name" value="FATTY ACID SYNTHASE"/>
    <property type="match status" value="1"/>
</dbReference>
<dbReference type="Gene3D" id="3.30.559.30">
    <property type="entry name" value="Nonribosomal peptide synthetase, condensation domain"/>
    <property type="match status" value="3"/>
</dbReference>
<dbReference type="CDD" id="cd05930">
    <property type="entry name" value="A_NRPS"/>
    <property type="match status" value="2"/>
</dbReference>
<dbReference type="SMART" id="SM00823">
    <property type="entry name" value="PKS_PP"/>
    <property type="match status" value="3"/>
</dbReference>
<organism evidence="5 6">
    <name type="scientific">Lysobacter brunescens</name>
    <dbReference type="NCBI Taxonomy" id="262323"/>
    <lineage>
        <taxon>Bacteria</taxon>
        <taxon>Pseudomonadati</taxon>
        <taxon>Pseudomonadota</taxon>
        <taxon>Gammaproteobacteria</taxon>
        <taxon>Lysobacterales</taxon>
        <taxon>Lysobacteraceae</taxon>
        <taxon>Lysobacter</taxon>
    </lineage>
</organism>
<proteinExistence type="predicted"/>
<dbReference type="InterPro" id="IPR029058">
    <property type="entry name" value="AB_hydrolase_fold"/>
</dbReference>
<dbReference type="CDD" id="cd19531">
    <property type="entry name" value="LCL_NRPS-like"/>
    <property type="match status" value="3"/>
</dbReference>
<dbReference type="Proteomes" id="UP001597110">
    <property type="component" value="Unassembled WGS sequence"/>
</dbReference>
<gene>
    <name evidence="5" type="ORF">ACFQ0E_02215</name>
</gene>
<dbReference type="InterPro" id="IPR020806">
    <property type="entry name" value="PKS_PP-bd"/>
</dbReference>
<dbReference type="InterPro" id="IPR020845">
    <property type="entry name" value="AMP-binding_CS"/>
</dbReference>
<keyword evidence="2" id="KW-0596">Phosphopantetheine</keyword>
<dbReference type="SUPFAM" id="SSF56801">
    <property type="entry name" value="Acetyl-CoA synthetase-like"/>
    <property type="match status" value="3"/>
</dbReference>
<protein>
    <submittedName>
        <fullName evidence="5">Amino acid adenylation domain-containing protein</fullName>
    </submittedName>
</protein>
<comment type="cofactor">
    <cofactor evidence="1">
        <name>pantetheine 4'-phosphate</name>
        <dbReference type="ChEBI" id="CHEBI:47942"/>
    </cofactor>
</comment>
<reference evidence="6" key="1">
    <citation type="journal article" date="2019" name="Int. J. Syst. Evol. Microbiol.">
        <title>The Global Catalogue of Microorganisms (GCM) 10K type strain sequencing project: providing services to taxonomists for standard genome sequencing and annotation.</title>
        <authorList>
            <consortium name="The Broad Institute Genomics Platform"/>
            <consortium name="The Broad Institute Genome Sequencing Center for Infectious Disease"/>
            <person name="Wu L."/>
            <person name="Ma J."/>
        </authorList>
    </citation>
    <scope>NUCLEOTIDE SEQUENCE [LARGE SCALE GENOMIC DNA]</scope>
    <source>
        <strain evidence="6">CCUG 55585</strain>
    </source>
</reference>
<dbReference type="PANTHER" id="PTHR45527">
    <property type="entry name" value="NONRIBOSOMAL PEPTIDE SYNTHETASE"/>
    <property type="match status" value="1"/>
</dbReference>
<dbReference type="NCBIfam" id="NF003417">
    <property type="entry name" value="PRK04813.1"/>
    <property type="match status" value="3"/>
</dbReference>
<keyword evidence="3" id="KW-0597">Phosphoprotein</keyword>
<evidence type="ECO:0000256" key="2">
    <source>
        <dbReference type="ARBA" id="ARBA00022450"/>
    </source>
</evidence>
<dbReference type="InterPro" id="IPR045851">
    <property type="entry name" value="AMP-bd_C_sf"/>
</dbReference>
<dbReference type="Gene3D" id="3.40.50.1820">
    <property type="entry name" value="alpha/beta hydrolase"/>
    <property type="match status" value="3"/>
</dbReference>
<dbReference type="InterPro" id="IPR025110">
    <property type="entry name" value="AMP-bd_C"/>
</dbReference>
<dbReference type="Pfam" id="PF00501">
    <property type="entry name" value="AMP-binding"/>
    <property type="match status" value="3"/>
</dbReference>
<dbReference type="EMBL" id="JBHTIF010000001">
    <property type="protein sequence ID" value="MFD0724405.1"/>
    <property type="molecule type" value="Genomic_DNA"/>
</dbReference>
<dbReference type="InterPro" id="IPR023213">
    <property type="entry name" value="CAT-like_dom_sf"/>
</dbReference>
<dbReference type="NCBIfam" id="TIGR01733">
    <property type="entry name" value="AA-adenyl-dom"/>
    <property type="match status" value="3"/>
</dbReference>
<dbReference type="Pfam" id="PF13193">
    <property type="entry name" value="AMP-binding_C"/>
    <property type="match status" value="3"/>
</dbReference>
<dbReference type="PROSITE" id="PS50075">
    <property type="entry name" value="CARRIER"/>
    <property type="match status" value="3"/>
</dbReference>
<evidence type="ECO:0000313" key="5">
    <source>
        <dbReference type="EMBL" id="MFD0724405.1"/>
    </source>
</evidence>
<dbReference type="Gene3D" id="3.40.50.980">
    <property type="match status" value="6"/>
</dbReference>
<dbReference type="Pfam" id="PF00668">
    <property type="entry name" value="Condensation"/>
    <property type="match status" value="3"/>
</dbReference>
<feature type="domain" description="Carrier" evidence="4">
    <location>
        <begin position="1009"/>
        <end position="1084"/>
    </location>
</feature>
<dbReference type="InterPro" id="IPR036736">
    <property type="entry name" value="ACP-like_sf"/>
</dbReference>
<evidence type="ECO:0000256" key="3">
    <source>
        <dbReference type="ARBA" id="ARBA00022553"/>
    </source>
</evidence>
<sequence>MFTKDMLSRMTPDQLRAMRRKSDEIPRQPRDGRALPASFAQQRLWFMAQGPSDAYPISRATELHGPLDRDALAWALGRLVARHESLRTRFEAVDGMPMQCIEDATCFAMAEDDLSALTGDAARAALAKLQHDEAAQGFDLGRAPLLRARLVRMAETRHVLLLTVHHIVFDGWSMAVFLRELDALYAARLRGEDDPLPPPALQYADYAVWQQSRIDDARMDASLAYWRETLRGAPVLLELPADRPRPPRQDFRGDWMPLRLDPALASDLKAFAQREGVTLYMLMMSAWAALLSRLSGQTDIVVGAPVAGRDRQELQDIVGFFVNMLAIRVQVEGDARTLAARMRHAILAAQDHQDAPFERVVEQVNPPRSVSHAPLFQTAFSWQGKVSDGLRLQGVHAVPLLQPHTVSKYDFMLSLGETTDGAVEGEIEYATALFDAATVRRFIGYFERLLRGMVATPEVALADLPMLDDAERTRQLRDWNRTQAAWTPGLLQDGFEAQARRTPDAVALAHGDATLTYADLDARANRLAHRLRALGIAPDARVGIAMPRGIDLVVAMLAVLKAGGAYVPLDPAYPPERLAGILDDAAPVAVLATGTGIDVLRRIAESHVAPLPPCIDPVADAAVLAALPSTAPARDDIGLSPAHLAYLIYTSGSTGKPKGVAIEHRQASNFIDWALRSFDGDELANVLFATSINFDLSIFECFVPLSAGGRATVVENALSLLDAAPPVTLINTVPSAIAELAAAGAIPPSVRTINLAGEALRRELGERLLALEHLHRLCNLYGPSETTTYSTWVSMRPQDGFATHIGGPVGNTRLYILDAQRRLLPAGAIGELYIGGAGVARGYLGRDDLSAERFLDDPFAAGDDTAPDGRTPRMYRTGDLARWRDDGTIEYLGRNDFQVKIRGFRVEPGEIETHLATCPGVREAVVVAREDAQGVRSLVAYCLVHAAADQDAFDAGVVRAALARVLPAHMVPSAFVALAQWPLTPNGKLDRGALPAPVLEAVSAADRALPETPQAQAMAAIWRDVLRVPEVGLHDDFFALGGHSLLGARLIARARSAFSVEMPHTALFSAPTIETLLALVEARLHDDSESARTQTRDAISRMTPEQFKAMRRRTNTIAPRARDGRDVPASFAQQRLWFLSGHSNGLDAYLLAQATELRGVLDRDALQWALDRIVERHEALRTRFEAVDGMPMQRFDLPPACPLAWRDLSALDPDAAQAALQDLQNEDMTTPFDLGRGPLLRGVLVRMAATRHVLLLTMHHIVSDGWSLGVFATELEALYAARLRGESDPLPPLPVQYADYAAWQRERLSGERLAREATFWREALQGAPALLELPTDRPRPAVQDHRGDWVEVCLDPALSASLKAFALRERSTLYMIVLAAWVATLSRLSGQDDLVVGTPVANRTRSEIQGLIGFFVNTLAIRIGVEGASSVATLLDRVKSAVLSAQDHQDLPFEQVVEQVNPVRSLSYSPLFQTVFAWQNNESGDLRLPGIEASHIKQPHAVSKFDLTLSLGEREDGAIAGLVEFATALFDVATVRRCFDCFERVLHAFIADTTQPVDRLPLLGDAQLREVTETFNATAHDFGSWRPVHACFEAHAASHPQAQALTCGDVELTYAELNARANRLAHWLRAQGAVAESLVAVCMQRSEFAIEAVLAVMKSGGAYVPVDPNYPQERVAEMLADAAPVLVLTDAASRADVEAALASVGVASRLVAVDADRAQWSDAASTDLPVEQTGVHVDSLAYVIYTSGSTGKPKGVASRHGGPSALMHALREPFGLDETTRVLQFASFSFDAFVLEWVMAYGFGGSLHLAGPEDSLLGEGLEAFVVKQRLTHCFLTPTLLSSLPETARLETMRLLSCGGEAVPSAVYRKWHTGRKFFNAYGPTETTALSIVQHCTPELAAGERLPIGRPLANERVYILDAHRQPVPVGVTGELYIGGAGVARGYLHRPELTAERFVDSPFVAGERLYRTGDLGRWRPDGLIEYLGRNDFQVKIRGYRIELGEIESRLSSQPGVKEAVVQAVPGADGLPRLVAYIEAVEGVEVDANALRAALQSQLPEYMVPTAYVAMTAWPSTRNGKLDRSALPLPEAASLGGGSEYVAPETPLEIELAAIWCEVLGVPAIGLRDDFFAFGGHSLLGVRLVARIRDRLGLELPQNALFATPTIERMIGSLAASLGLGGTGDDDRDMTPAREQLERLTPEQLRALRRRRQGIPLLPRGGRSLPASFAQQRLWFLSRMSGAIDAYHVPLVTELRGALDHDALRCALDCIVARHEALRTRFEAVDGAPCQRIDPPAPFALPLEDLSGLAADAIDAARDAAIRVEVEAPFDLEHGPLFRGRLLRLEATRHVLLLTMHHIVSDGWSIGVLTRELHALYAARLRGEDDPLPPLPVQYADYAAWQRERLSGERLAQEGAYWRDALRGAPALLELPADRPRPAEQDFRGASLPLRIEPALVARLKAMAGTRSMTLYMPLMAAWTLLMSRLSGQDDVVVGTPVANRGRSEIEGLIGFFVNMLAIRVPLDDAPDVQTLLERVRVAVLSAQDHQDLPFEQVVEQVNPARSLSYSPLFQSVFAWQNNEGGELALPGVAATMLDPVGMTAKYDLTLSLAERSDGAVSGSIEYATSLFDAATVSRFAGAFVRLLEGLAGDTTQPVDRLPLLGDAELREVTETFNATAHDFGSWRPVHACFEAHAASHPQAQALTCGDVELTYAELNARANRLAHWLRDEGVRTESLVAVCMQRSEFAIEAVLAVMKSGGAYVPVDPNYPQERVAEMLADAAPVLVLTDAASRADVEAALASVGVASRLVAVDADCDAWSSAASTDLPVEQTGVHVDSLAYVIYTSGSTGKPKGVASRHGGPSALMHALREPFGLDETTRVLQFASFSFDAFVLEWVMAYGFGGSLHLAGPEDSLLGEGLEAFVAKQRLTHCFLTPTLLSSLPETARLETMRLLSCGGEAVPSAVYRKWHTGRKFFNAYGPTETTALSIVQHCTPELAAGERLPIGRPLANEQVYILDAHRQPVPVGVIGELYIGGAGVARGYLHRPELTAERFVDSPFVAGERLYRTGDLGRWRPDGLIEYLGRNDFQVKIRGYRIELGEIESRLSSQPGVKEAVVQAVPGADGLPRLVAYIEAVEGVEVDANALRAALQSQLPEYMVPTAYVAMTAWPSTRNGKLDRSALPLPEAAALGGGSEYVAPETPMEEVLAGLWSELLGIERIGVHDRFFDLGGHSLMAMRLLAAVQDTFGFSLPLKTFFEAPTIADMARALLPEDEAAGVH</sequence>
<dbReference type="InterPro" id="IPR006162">
    <property type="entry name" value="Ppantetheine_attach_site"/>
</dbReference>